<keyword evidence="8" id="KW-1133">Transmembrane helix</keyword>
<dbReference type="InterPro" id="IPR013098">
    <property type="entry name" value="Ig_I-set"/>
</dbReference>
<feature type="region of interest" description="Disordered" evidence="7">
    <location>
        <begin position="816"/>
        <end position="838"/>
    </location>
</feature>
<keyword evidence="6" id="KW-0393">Immunoglobulin domain</keyword>
<evidence type="ECO:0000256" key="6">
    <source>
        <dbReference type="ARBA" id="ARBA00023319"/>
    </source>
</evidence>
<dbReference type="GO" id="GO:0098609">
    <property type="term" value="P:cell-cell adhesion"/>
    <property type="evidence" value="ECO:0007669"/>
    <property type="project" value="TreeGrafter"/>
</dbReference>
<dbReference type="CDD" id="cd00063">
    <property type="entry name" value="FN3"/>
    <property type="match status" value="1"/>
</dbReference>
<feature type="domain" description="Ig-like" evidence="10">
    <location>
        <begin position="16"/>
        <end position="106"/>
    </location>
</feature>
<accession>A0A814Y7Q2</accession>
<evidence type="ECO:0000256" key="5">
    <source>
        <dbReference type="ARBA" id="ARBA00023180"/>
    </source>
</evidence>
<evidence type="ECO:0000256" key="9">
    <source>
        <dbReference type="SAM" id="SignalP"/>
    </source>
</evidence>
<feature type="domain" description="Fibronectin type-III" evidence="11">
    <location>
        <begin position="498"/>
        <end position="591"/>
    </location>
</feature>
<dbReference type="SMART" id="SM00060">
    <property type="entry name" value="FN3"/>
    <property type="match status" value="1"/>
</dbReference>
<keyword evidence="8" id="KW-0812">Transmembrane</keyword>
<dbReference type="InterPro" id="IPR003598">
    <property type="entry name" value="Ig_sub2"/>
</dbReference>
<dbReference type="PANTHER" id="PTHR11640:SF31">
    <property type="entry name" value="IRREGULAR CHIASM C-ROUGHEST PROTEIN-RELATED"/>
    <property type="match status" value="1"/>
</dbReference>
<comment type="subcellular location">
    <subcellularLocation>
        <location evidence="1">Membrane</location>
        <topology evidence="1">Single-pass type I membrane protein</topology>
    </subcellularLocation>
</comment>
<keyword evidence="3 8" id="KW-0472">Membrane</keyword>
<dbReference type="AlphaFoldDB" id="A0A814Y7Q2"/>
<dbReference type="Gene3D" id="2.60.40.10">
    <property type="entry name" value="Immunoglobulins"/>
    <property type="match status" value="6"/>
</dbReference>
<evidence type="ECO:0000256" key="2">
    <source>
        <dbReference type="ARBA" id="ARBA00022737"/>
    </source>
</evidence>
<feature type="chain" id="PRO_5032870816" evidence="9">
    <location>
        <begin position="20"/>
        <end position="896"/>
    </location>
</feature>
<feature type="compositionally biased region" description="Low complexity" evidence="7">
    <location>
        <begin position="817"/>
        <end position="836"/>
    </location>
</feature>
<dbReference type="OrthoDB" id="6272054at2759"/>
<dbReference type="CDD" id="cd00096">
    <property type="entry name" value="Ig"/>
    <property type="match status" value="1"/>
</dbReference>
<dbReference type="InterPro" id="IPR036179">
    <property type="entry name" value="Ig-like_dom_sf"/>
</dbReference>
<dbReference type="GO" id="GO:0005911">
    <property type="term" value="C:cell-cell junction"/>
    <property type="evidence" value="ECO:0007669"/>
    <property type="project" value="TreeGrafter"/>
</dbReference>
<dbReference type="SUPFAM" id="SSF49265">
    <property type="entry name" value="Fibronectin type III"/>
    <property type="match status" value="1"/>
</dbReference>
<comment type="caution">
    <text evidence="12">The sequence shown here is derived from an EMBL/GenBank/DDBJ whole genome shotgun (WGS) entry which is preliminary data.</text>
</comment>
<dbReference type="SUPFAM" id="SSF48726">
    <property type="entry name" value="Immunoglobulin"/>
    <property type="match status" value="5"/>
</dbReference>
<dbReference type="Pfam" id="PF07679">
    <property type="entry name" value="I-set"/>
    <property type="match status" value="1"/>
</dbReference>
<dbReference type="PROSITE" id="PS50853">
    <property type="entry name" value="FN3"/>
    <property type="match status" value="1"/>
</dbReference>
<dbReference type="InterPro" id="IPR003961">
    <property type="entry name" value="FN3_dom"/>
</dbReference>
<evidence type="ECO:0000256" key="4">
    <source>
        <dbReference type="ARBA" id="ARBA00023157"/>
    </source>
</evidence>
<dbReference type="InterPro" id="IPR007110">
    <property type="entry name" value="Ig-like_dom"/>
</dbReference>
<dbReference type="Pfam" id="PF13895">
    <property type="entry name" value="Ig_2"/>
    <property type="match status" value="2"/>
</dbReference>
<feature type="signal peptide" evidence="9">
    <location>
        <begin position="1"/>
        <end position="19"/>
    </location>
</feature>
<name>A0A814Y7Q2_9BILA</name>
<evidence type="ECO:0000313" key="13">
    <source>
        <dbReference type="Proteomes" id="UP000663834"/>
    </source>
</evidence>
<dbReference type="InterPro" id="IPR051275">
    <property type="entry name" value="Cell_adhesion_signaling"/>
</dbReference>
<dbReference type="Pfam" id="PF13927">
    <property type="entry name" value="Ig_3"/>
    <property type="match status" value="1"/>
</dbReference>
<dbReference type="SMART" id="SM00408">
    <property type="entry name" value="IGc2"/>
    <property type="match status" value="4"/>
</dbReference>
<evidence type="ECO:0000256" key="1">
    <source>
        <dbReference type="ARBA" id="ARBA00004479"/>
    </source>
</evidence>
<dbReference type="Proteomes" id="UP000663834">
    <property type="component" value="Unassembled WGS sequence"/>
</dbReference>
<evidence type="ECO:0000256" key="7">
    <source>
        <dbReference type="SAM" id="MobiDB-lite"/>
    </source>
</evidence>
<dbReference type="SMART" id="SM00409">
    <property type="entry name" value="IG"/>
    <property type="match status" value="5"/>
</dbReference>
<keyword evidence="9" id="KW-0732">Signal</keyword>
<feature type="domain" description="Ig-like" evidence="10">
    <location>
        <begin position="221"/>
        <end position="312"/>
    </location>
</feature>
<protein>
    <submittedName>
        <fullName evidence="12">Uncharacterized protein</fullName>
    </submittedName>
</protein>
<evidence type="ECO:0000256" key="3">
    <source>
        <dbReference type="ARBA" id="ARBA00023136"/>
    </source>
</evidence>
<dbReference type="GO" id="GO:0050839">
    <property type="term" value="F:cell adhesion molecule binding"/>
    <property type="evidence" value="ECO:0007669"/>
    <property type="project" value="TreeGrafter"/>
</dbReference>
<dbReference type="GO" id="GO:0005886">
    <property type="term" value="C:plasma membrane"/>
    <property type="evidence" value="ECO:0007669"/>
    <property type="project" value="TreeGrafter"/>
</dbReference>
<dbReference type="PROSITE" id="PS50835">
    <property type="entry name" value="IG_LIKE"/>
    <property type="match status" value="5"/>
</dbReference>
<dbReference type="Pfam" id="PF00041">
    <property type="entry name" value="fn3"/>
    <property type="match status" value="1"/>
</dbReference>
<keyword evidence="5" id="KW-0325">Glycoprotein</keyword>
<keyword evidence="2" id="KW-0677">Repeat</keyword>
<evidence type="ECO:0000259" key="11">
    <source>
        <dbReference type="PROSITE" id="PS50853"/>
    </source>
</evidence>
<keyword evidence="4" id="KW-1015">Disulfide bond</keyword>
<evidence type="ECO:0000313" key="12">
    <source>
        <dbReference type="EMBL" id="CAF1226576.1"/>
    </source>
</evidence>
<proteinExistence type="predicted"/>
<feature type="domain" description="Ig-like" evidence="10">
    <location>
        <begin position="125"/>
        <end position="200"/>
    </location>
</feature>
<organism evidence="12 13">
    <name type="scientific">Rotaria magnacalcarata</name>
    <dbReference type="NCBI Taxonomy" id="392030"/>
    <lineage>
        <taxon>Eukaryota</taxon>
        <taxon>Metazoa</taxon>
        <taxon>Spiralia</taxon>
        <taxon>Gnathifera</taxon>
        <taxon>Rotifera</taxon>
        <taxon>Eurotatoria</taxon>
        <taxon>Bdelloidea</taxon>
        <taxon>Philodinida</taxon>
        <taxon>Philodinidae</taxon>
        <taxon>Rotaria</taxon>
    </lineage>
</organism>
<reference evidence="12" key="1">
    <citation type="submission" date="2021-02" db="EMBL/GenBank/DDBJ databases">
        <authorList>
            <person name="Nowell W R."/>
        </authorList>
    </citation>
    <scope>NUCLEOTIDE SEQUENCE</scope>
</reference>
<dbReference type="FunFam" id="2.60.40.10:FF:000032">
    <property type="entry name" value="palladin isoform X1"/>
    <property type="match status" value="1"/>
</dbReference>
<dbReference type="InterPro" id="IPR003599">
    <property type="entry name" value="Ig_sub"/>
</dbReference>
<dbReference type="EMBL" id="CAJNOW010000073">
    <property type="protein sequence ID" value="CAF1226576.1"/>
    <property type="molecule type" value="Genomic_DNA"/>
</dbReference>
<sequence>MYNILLIIVLYFLIHQSFATMRVENITVTQGENVRFHCQFPSDISFNENIIQWKKIRSSEDNILISINGKVSRKYEKTYQTILADRSSSFDVLHVTKEDSTTYICQTFETQTILCQYNLVVLIKPEAPSLTVNKENIEEYQAVTLTCSSLNGNPPPQYTWYRNSVLVTSLDEQVITTNNNSIYTFNVTRFDNNVLYECQIWNQALTIPLRIEQYLHVKYRPYVNILDEATIFSSEKNLIRKIIGIEQQQFNLTCHYDANPSPTSIYWLTNGTTIVSREKLVYIPRLRSEQSGTYTCVVENSISKVNQSVYLDVQYPPRVRSISSRIRVNCSDSVVLRCLVDSNPSPYKIVWLKNNTEIFRDYQLADLYLTQVERNHSGVYTCVVYNRFHNNQTSNSSHAIELIVQSRPIIETTYSKIAAEIGQSVMLTCRVIGLPKPNIIWKYNEQIIACNEIINDMCFLHFSKIAANDFGTYRCVAENLLGQEEWSYTIVSRGKPETPKNIIVLDTTSSSFKIQFTPSFDGGSGSQEFVIQVTDSTNQSIITQQNIPFNTYEYYVKGLNESTLYKFRMKATNQYGDSLWSNETFVTTSEFIVTPDDLPQLYVVSYNPRDHLLQFDYLPDNSRTPRFTDEQLCLNIRQSLDRKIYQAIPQCLTILNRRVRWKLEKEFSYFKLSTCSKRHQHVCGKEIEMNEEMKARNSTPMLIGIFVMTSFLMLIIVILIVIICARARKHRLKSNVNKFGMITADKGARPIISEPRLQKPYLLYVNANTISSPYNYDYQQTNISKSRSHSSDIIIAEPTKDEIQYGGAARTATIHTSPHWSRSNSRSGSNPSSESSCITQNTNIMYGHNESHPNSNPILVSHYGFPPIISPVQQSSSSSGNSTPNRMKKLFYEVVV</sequence>
<feature type="domain" description="Ig-like" evidence="10">
    <location>
        <begin position="317"/>
        <end position="401"/>
    </location>
</feature>
<gene>
    <name evidence="12" type="ORF">KQP761_LOCUS1080</name>
</gene>
<feature type="domain" description="Ig-like" evidence="10">
    <location>
        <begin position="408"/>
        <end position="491"/>
    </location>
</feature>
<dbReference type="PANTHER" id="PTHR11640">
    <property type="entry name" value="NEPHRIN"/>
    <property type="match status" value="1"/>
</dbReference>
<feature type="transmembrane region" description="Helical" evidence="8">
    <location>
        <begin position="701"/>
        <end position="725"/>
    </location>
</feature>
<dbReference type="InterPro" id="IPR036116">
    <property type="entry name" value="FN3_sf"/>
</dbReference>
<evidence type="ECO:0000256" key="8">
    <source>
        <dbReference type="SAM" id="Phobius"/>
    </source>
</evidence>
<evidence type="ECO:0000259" key="10">
    <source>
        <dbReference type="PROSITE" id="PS50835"/>
    </source>
</evidence>
<dbReference type="InterPro" id="IPR013783">
    <property type="entry name" value="Ig-like_fold"/>
</dbReference>